<sequence length="260" mass="28579">MLLFPLRRLDHGCDAMQLQRRPVPHRWTFRIRTFNFDGHHSTTSPPPFHVVYEQQQQQQQHLDSSPQPAALLALLAGAAAHRRRRLGATHPSGPTCAFELRQRRPGSPPSPSRLLGSRVGDPFPPDSSLAPASSGETWSRPREWICPLTMDTGDDSLSSHRLTVLSPSCHLQLQINPVTTTSTLFVLNPGNPSAPSLVGAVSDRLLWHASPVPCSSCATVRAALNLRVRIVCRLIRSLVDELFPSVTCSQLSSSPEDFGN</sequence>
<dbReference type="Proteomes" id="UP000777438">
    <property type="component" value="Unassembled WGS sequence"/>
</dbReference>
<dbReference type="EMBL" id="JAGPYM010000004">
    <property type="protein sequence ID" value="KAH6895789.1"/>
    <property type="molecule type" value="Genomic_DNA"/>
</dbReference>
<keyword evidence="3" id="KW-1185">Reference proteome</keyword>
<protein>
    <submittedName>
        <fullName evidence="2">Uncharacterized protein</fullName>
    </submittedName>
</protein>
<evidence type="ECO:0000313" key="2">
    <source>
        <dbReference type="EMBL" id="KAH6895789.1"/>
    </source>
</evidence>
<comment type="caution">
    <text evidence="2">The sequence shown here is derived from an EMBL/GenBank/DDBJ whole genome shotgun (WGS) entry which is preliminary data.</text>
</comment>
<name>A0A9P8WDC9_9HYPO</name>
<proteinExistence type="predicted"/>
<evidence type="ECO:0000256" key="1">
    <source>
        <dbReference type="SAM" id="MobiDB-lite"/>
    </source>
</evidence>
<organism evidence="2 3">
    <name type="scientific">Thelonectria olida</name>
    <dbReference type="NCBI Taxonomy" id="1576542"/>
    <lineage>
        <taxon>Eukaryota</taxon>
        <taxon>Fungi</taxon>
        <taxon>Dikarya</taxon>
        <taxon>Ascomycota</taxon>
        <taxon>Pezizomycotina</taxon>
        <taxon>Sordariomycetes</taxon>
        <taxon>Hypocreomycetidae</taxon>
        <taxon>Hypocreales</taxon>
        <taxon>Nectriaceae</taxon>
        <taxon>Thelonectria</taxon>
    </lineage>
</organism>
<feature type="region of interest" description="Disordered" evidence="1">
    <location>
        <begin position="87"/>
        <end position="137"/>
    </location>
</feature>
<accession>A0A9P8WDC9</accession>
<gene>
    <name evidence="2" type="ORF">B0T10DRAFT_225497</name>
</gene>
<reference evidence="2 3" key="1">
    <citation type="journal article" date="2021" name="Nat. Commun.">
        <title>Genetic determinants of endophytism in the Arabidopsis root mycobiome.</title>
        <authorList>
            <person name="Mesny F."/>
            <person name="Miyauchi S."/>
            <person name="Thiergart T."/>
            <person name="Pickel B."/>
            <person name="Atanasova L."/>
            <person name="Karlsson M."/>
            <person name="Huettel B."/>
            <person name="Barry K.W."/>
            <person name="Haridas S."/>
            <person name="Chen C."/>
            <person name="Bauer D."/>
            <person name="Andreopoulos W."/>
            <person name="Pangilinan J."/>
            <person name="LaButti K."/>
            <person name="Riley R."/>
            <person name="Lipzen A."/>
            <person name="Clum A."/>
            <person name="Drula E."/>
            <person name="Henrissat B."/>
            <person name="Kohler A."/>
            <person name="Grigoriev I.V."/>
            <person name="Martin F.M."/>
            <person name="Hacquard S."/>
        </authorList>
    </citation>
    <scope>NUCLEOTIDE SEQUENCE [LARGE SCALE GENOMIC DNA]</scope>
    <source>
        <strain evidence="2 3">MPI-CAGE-CH-0241</strain>
    </source>
</reference>
<dbReference type="AlphaFoldDB" id="A0A9P8WDC9"/>
<evidence type="ECO:0000313" key="3">
    <source>
        <dbReference type="Proteomes" id="UP000777438"/>
    </source>
</evidence>